<sequence length="445" mass="52660">MYNNENSANHYGQQFNSCKNLQVEKSSPTTLCFQIPSELFCCIFEFLTWNEAHSFATRVSMQLYRKLMTEDPCANIYRMFCKRLMECEAKLLLERLDEKNKQHARSLSQLRYSVRKFLKSSSCIFPDLYQLYREPIIAAVDQQALKIEEERQGGITPKKPFIPPKSLLETKSKIEKKKKIEKMCEWKKALQGQLRRHKLLELDILLHQPRQLHWIISTNYNNMRISPEFVQQLGLKIIETFSRIELLSKHTHVIPANILYSEHLKFGSFNYNIFFSFLKLVLDSRMTTNDEKLIEQDGNTWNSQQQQSQNNMFILRMLEFFIEAYFNKFGHYNILIDEPYEGMSALMLIVQLKSPPLLHYVFQKYGTYLLKFQACTTLVPEFSSIVRLATTRLLEQQEYNNNNHSSLNVKTSIRIRARGIFEFNFESYQQRIHQLHHNITSSSYS</sequence>
<keyword evidence="2" id="KW-1185">Reference proteome</keyword>
<reference evidence="1 2" key="1">
    <citation type="journal article" date="2018" name="BMC Genomics">
        <title>The genome of Naegleria lovaniensis, the basis for a comparative approach to unravel pathogenicity factors of the human pathogenic amoeba N. fowleri.</title>
        <authorList>
            <person name="Liechti N."/>
            <person name="Schurch N."/>
            <person name="Bruggmann R."/>
            <person name="Wittwer M."/>
        </authorList>
    </citation>
    <scope>NUCLEOTIDE SEQUENCE [LARGE SCALE GENOMIC DNA]</scope>
    <source>
        <strain evidence="1 2">ATCC 30569</strain>
    </source>
</reference>
<dbReference type="Proteomes" id="UP000816034">
    <property type="component" value="Unassembled WGS sequence"/>
</dbReference>
<gene>
    <name evidence="1" type="ORF">C9374_012723</name>
</gene>
<evidence type="ECO:0000313" key="1">
    <source>
        <dbReference type="EMBL" id="KAG2392471.1"/>
    </source>
</evidence>
<dbReference type="RefSeq" id="XP_044554365.1">
    <property type="nucleotide sequence ID" value="XM_044688521.1"/>
</dbReference>
<accession>A0AA88H3Y7</accession>
<organism evidence="1 2">
    <name type="scientific">Naegleria lovaniensis</name>
    <name type="common">Amoeba</name>
    <dbReference type="NCBI Taxonomy" id="51637"/>
    <lineage>
        <taxon>Eukaryota</taxon>
        <taxon>Discoba</taxon>
        <taxon>Heterolobosea</taxon>
        <taxon>Tetramitia</taxon>
        <taxon>Eutetramitia</taxon>
        <taxon>Vahlkampfiidae</taxon>
        <taxon>Naegleria</taxon>
    </lineage>
</organism>
<evidence type="ECO:0000313" key="2">
    <source>
        <dbReference type="Proteomes" id="UP000816034"/>
    </source>
</evidence>
<dbReference type="AlphaFoldDB" id="A0AA88H3Y7"/>
<proteinExistence type="predicted"/>
<dbReference type="GeneID" id="68105177"/>
<comment type="caution">
    <text evidence="1">The sequence shown here is derived from an EMBL/GenBank/DDBJ whole genome shotgun (WGS) entry which is preliminary data.</text>
</comment>
<protein>
    <submittedName>
        <fullName evidence="1">Uncharacterized protein</fullName>
    </submittedName>
</protein>
<name>A0AA88H3Y7_NAELO</name>
<dbReference type="EMBL" id="PYSW02000005">
    <property type="protein sequence ID" value="KAG2392471.1"/>
    <property type="molecule type" value="Genomic_DNA"/>
</dbReference>